<protein>
    <submittedName>
        <fullName evidence="5">ArsR family transcriptional regulator</fullName>
    </submittedName>
</protein>
<evidence type="ECO:0000256" key="1">
    <source>
        <dbReference type="ARBA" id="ARBA00023015"/>
    </source>
</evidence>
<dbReference type="SUPFAM" id="SSF54909">
    <property type="entry name" value="Dimeric alpha+beta barrel"/>
    <property type="match status" value="1"/>
</dbReference>
<dbReference type="InterPro" id="IPR000485">
    <property type="entry name" value="AsnC-type_HTH_dom"/>
</dbReference>
<dbReference type="OrthoDB" id="9813313at2"/>
<evidence type="ECO:0000256" key="3">
    <source>
        <dbReference type="ARBA" id="ARBA00023163"/>
    </source>
</evidence>
<organism evidence="5 6">
    <name type="scientific">Thalassospira profundimaris</name>
    <dbReference type="NCBI Taxonomy" id="502049"/>
    <lineage>
        <taxon>Bacteria</taxon>
        <taxon>Pseudomonadati</taxon>
        <taxon>Pseudomonadota</taxon>
        <taxon>Alphaproteobacteria</taxon>
        <taxon>Rhodospirillales</taxon>
        <taxon>Thalassospiraceae</taxon>
        <taxon>Thalassospira</taxon>
    </lineage>
</organism>
<comment type="caution">
    <text evidence="5">The sequence shown here is derived from an EMBL/GenBank/DDBJ whole genome shotgun (WGS) entry which is preliminary data.</text>
</comment>
<dbReference type="InterPro" id="IPR019888">
    <property type="entry name" value="Tscrpt_reg_AsnC-like"/>
</dbReference>
<dbReference type="CDD" id="cd00090">
    <property type="entry name" value="HTH_ARSR"/>
    <property type="match status" value="1"/>
</dbReference>
<dbReference type="InterPro" id="IPR019887">
    <property type="entry name" value="Tscrpt_reg_AsnC/Lrp_C"/>
</dbReference>
<feature type="domain" description="HTH asnC-type" evidence="4">
    <location>
        <begin position="16"/>
        <end position="77"/>
    </location>
</feature>
<dbReference type="GO" id="GO:0043200">
    <property type="term" value="P:response to amino acid"/>
    <property type="evidence" value="ECO:0007669"/>
    <property type="project" value="TreeGrafter"/>
</dbReference>
<evidence type="ECO:0000259" key="4">
    <source>
        <dbReference type="PROSITE" id="PS50956"/>
    </source>
</evidence>
<dbReference type="GO" id="GO:0043565">
    <property type="term" value="F:sequence-specific DNA binding"/>
    <property type="evidence" value="ECO:0007669"/>
    <property type="project" value="InterPro"/>
</dbReference>
<evidence type="ECO:0000313" key="6">
    <source>
        <dbReference type="Proteomes" id="UP000252517"/>
    </source>
</evidence>
<dbReference type="Gene3D" id="1.10.10.10">
    <property type="entry name" value="Winged helix-like DNA-binding domain superfamily/Winged helix DNA-binding domain"/>
    <property type="match status" value="1"/>
</dbReference>
<dbReference type="AlphaFoldDB" id="A0A367XHJ2"/>
<dbReference type="InterPro" id="IPR011991">
    <property type="entry name" value="ArsR-like_HTH"/>
</dbReference>
<dbReference type="SUPFAM" id="SSF46785">
    <property type="entry name" value="Winged helix' DNA-binding domain"/>
    <property type="match status" value="1"/>
</dbReference>
<dbReference type="Proteomes" id="UP000252517">
    <property type="component" value="Unassembled WGS sequence"/>
</dbReference>
<evidence type="ECO:0000256" key="2">
    <source>
        <dbReference type="ARBA" id="ARBA00023125"/>
    </source>
</evidence>
<dbReference type="PANTHER" id="PTHR30154:SF34">
    <property type="entry name" value="TRANSCRIPTIONAL REGULATOR AZLB"/>
    <property type="match status" value="1"/>
</dbReference>
<dbReference type="Pfam" id="PF01037">
    <property type="entry name" value="AsnC_trans_reg"/>
    <property type="match status" value="1"/>
</dbReference>
<accession>A0A367XHJ2</accession>
<dbReference type="PRINTS" id="PR00033">
    <property type="entry name" value="HTHASNC"/>
</dbReference>
<proteinExistence type="predicted"/>
<dbReference type="RefSeq" id="WP_114087771.1">
    <property type="nucleotide sequence ID" value="NZ_JPWH01000004.1"/>
</dbReference>
<dbReference type="InterPro" id="IPR011008">
    <property type="entry name" value="Dimeric_a/b-barrel"/>
</dbReference>
<dbReference type="SMART" id="SM00344">
    <property type="entry name" value="HTH_ASNC"/>
    <property type="match status" value="1"/>
</dbReference>
<gene>
    <name evidence="5" type="ORF">TH25_06800</name>
</gene>
<dbReference type="Pfam" id="PF13412">
    <property type="entry name" value="HTH_24"/>
    <property type="match status" value="1"/>
</dbReference>
<keyword evidence="1" id="KW-0805">Transcription regulation</keyword>
<dbReference type="InterPro" id="IPR036390">
    <property type="entry name" value="WH_DNA-bd_sf"/>
</dbReference>
<dbReference type="GO" id="GO:0006355">
    <property type="term" value="P:regulation of DNA-templated transcription"/>
    <property type="evidence" value="ECO:0007669"/>
    <property type="project" value="UniProtKB-ARBA"/>
</dbReference>
<dbReference type="EMBL" id="JPWH01000004">
    <property type="protein sequence ID" value="RCK52231.1"/>
    <property type="molecule type" value="Genomic_DNA"/>
</dbReference>
<dbReference type="PROSITE" id="PS50956">
    <property type="entry name" value="HTH_ASNC_2"/>
    <property type="match status" value="1"/>
</dbReference>
<evidence type="ECO:0000313" key="5">
    <source>
        <dbReference type="EMBL" id="RCK52231.1"/>
    </source>
</evidence>
<sequence>MPYDDDIWGEFVVAALDQFDRKILALLQENARLTGSELAGKVGLSAAACLRRVQRLRETGVIERDIAVVDPRVFGKRMTVIVLLTLNSDRPDRYNLLRAELEKTPEIVQCDHVTGAHDIVLRVQVADMEEYAAFVDRVLVRPYIKRYESLAVLGHIK</sequence>
<dbReference type="PANTHER" id="PTHR30154">
    <property type="entry name" value="LEUCINE-RESPONSIVE REGULATORY PROTEIN"/>
    <property type="match status" value="1"/>
</dbReference>
<dbReference type="GO" id="GO:0005829">
    <property type="term" value="C:cytosol"/>
    <property type="evidence" value="ECO:0007669"/>
    <property type="project" value="TreeGrafter"/>
</dbReference>
<dbReference type="Gene3D" id="3.30.70.920">
    <property type="match status" value="1"/>
</dbReference>
<keyword evidence="3" id="KW-0804">Transcription</keyword>
<name>A0A367XHJ2_9PROT</name>
<dbReference type="PROSITE" id="PS00519">
    <property type="entry name" value="HTH_ASNC_1"/>
    <property type="match status" value="1"/>
</dbReference>
<dbReference type="InterPro" id="IPR019885">
    <property type="entry name" value="Tscrpt_reg_HTH_AsnC-type_CS"/>
</dbReference>
<dbReference type="InterPro" id="IPR036388">
    <property type="entry name" value="WH-like_DNA-bd_sf"/>
</dbReference>
<keyword evidence="2" id="KW-0238">DNA-binding</keyword>
<reference evidence="5 6" key="1">
    <citation type="submission" date="2014-07" db="EMBL/GenBank/DDBJ databases">
        <title>Draft genome sequence of Thalassospira profundimaris S25-3-2.</title>
        <authorList>
            <person name="Lai Q."/>
            <person name="Shao Z."/>
        </authorList>
    </citation>
    <scope>NUCLEOTIDE SEQUENCE [LARGE SCALE GENOMIC DNA]</scope>
    <source>
        <strain evidence="5 6">S25-3-2</strain>
    </source>
</reference>